<dbReference type="RefSeq" id="WP_211957925.1">
    <property type="nucleotide sequence ID" value="NZ_CAJPVI010000069.1"/>
</dbReference>
<proteinExistence type="predicted"/>
<reference evidence="1 2" key="1">
    <citation type="submission" date="2021-03" db="EMBL/GenBank/DDBJ databases">
        <authorList>
            <person name="Peeters C."/>
        </authorList>
    </citation>
    <scope>NUCLEOTIDE SEQUENCE [LARGE SCALE GENOMIC DNA]</scope>
    <source>
        <strain evidence="1 2">LMG 26411</strain>
    </source>
</reference>
<dbReference type="Proteomes" id="UP000672657">
    <property type="component" value="Unassembled WGS sequence"/>
</dbReference>
<organism evidence="1 2">
    <name type="scientific">Cupriavidus numazuensis</name>
    <dbReference type="NCBI Taxonomy" id="221992"/>
    <lineage>
        <taxon>Bacteria</taxon>
        <taxon>Pseudomonadati</taxon>
        <taxon>Pseudomonadota</taxon>
        <taxon>Betaproteobacteria</taxon>
        <taxon>Burkholderiales</taxon>
        <taxon>Burkholderiaceae</taxon>
        <taxon>Cupriavidus</taxon>
    </lineage>
</organism>
<keyword evidence="2" id="KW-1185">Reference proteome</keyword>
<evidence type="ECO:0000313" key="1">
    <source>
        <dbReference type="EMBL" id="CAG2159982.1"/>
    </source>
</evidence>
<comment type="caution">
    <text evidence="1">The sequence shown here is derived from an EMBL/GenBank/DDBJ whole genome shotgun (WGS) entry which is preliminary data.</text>
</comment>
<gene>
    <name evidence="1" type="ORF">LMG26411_07134</name>
</gene>
<sequence length="75" mass="8451">MPDLCPPAAQLSDVDVRQHSARLPLINKRPDPEIVREIIAELKAEVAYAAEVISRLYCQNDLGRRHRSSARCNVN</sequence>
<accession>A0ABM8TTZ3</accession>
<dbReference type="EMBL" id="CAJPVI010000069">
    <property type="protein sequence ID" value="CAG2159982.1"/>
    <property type="molecule type" value="Genomic_DNA"/>
</dbReference>
<evidence type="ECO:0000313" key="2">
    <source>
        <dbReference type="Proteomes" id="UP000672657"/>
    </source>
</evidence>
<protein>
    <submittedName>
        <fullName evidence="1">Uncharacterized protein</fullName>
    </submittedName>
</protein>
<name>A0ABM8TTZ3_9BURK</name>